<comment type="caution">
    <text evidence="4">The sequence shown here is derived from an EMBL/GenBank/DDBJ whole genome shotgun (WGS) entry which is preliminary data.</text>
</comment>
<sequence>MNRRTAHWTGAERREGREGSAEGTATEGSGESGAATQAPQAPHWERRLRGKDLAAVHDVRAGLRALLARWGAPGRADTAELLVSELVTNALVHTDGGAVVTARLTGGPAASVKGRLRVEVRDFLARHPTLRAPAIGPRGRNGERGGGGEADVDTAATSGRGLLLVHALADGWGVRTHGVGKSVWFELDAQEP</sequence>
<dbReference type="GO" id="GO:0005524">
    <property type="term" value="F:ATP binding"/>
    <property type="evidence" value="ECO:0007669"/>
    <property type="project" value="UniProtKB-KW"/>
</dbReference>
<feature type="compositionally biased region" description="Basic and acidic residues" evidence="2">
    <location>
        <begin position="10"/>
        <end position="20"/>
    </location>
</feature>
<keyword evidence="4" id="KW-0067">ATP-binding</keyword>
<feature type="region of interest" description="Disordered" evidence="2">
    <location>
        <begin position="1"/>
        <end position="43"/>
    </location>
</feature>
<dbReference type="CDD" id="cd16936">
    <property type="entry name" value="HATPase_RsbW-like"/>
    <property type="match status" value="1"/>
</dbReference>
<accession>A0ABU2SW34</accession>
<proteinExistence type="predicted"/>
<evidence type="ECO:0000313" key="4">
    <source>
        <dbReference type="EMBL" id="MDT0452129.1"/>
    </source>
</evidence>
<gene>
    <name evidence="4" type="ORF">RM609_24030</name>
</gene>
<name>A0ABU2SW34_9ACTN</name>
<keyword evidence="1" id="KW-0723">Serine/threonine-protein kinase</keyword>
<dbReference type="EMBL" id="JAVRFI010000018">
    <property type="protein sequence ID" value="MDT0452129.1"/>
    <property type="molecule type" value="Genomic_DNA"/>
</dbReference>
<evidence type="ECO:0000313" key="5">
    <source>
        <dbReference type="Proteomes" id="UP001180531"/>
    </source>
</evidence>
<reference evidence="4" key="1">
    <citation type="submission" date="2024-05" db="EMBL/GenBank/DDBJ databases">
        <title>30 novel species of actinomycetes from the DSMZ collection.</title>
        <authorList>
            <person name="Nouioui I."/>
        </authorList>
    </citation>
    <scope>NUCLEOTIDE SEQUENCE</scope>
    <source>
        <strain evidence="4">DSM 40473</strain>
    </source>
</reference>
<evidence type="ECO:0000256" key="2">
    <source>
        <dbReference type="SAM" id="MobiDB-lite"/>
    </source>
</evidence>
<keyword evidence="1" id="KW-0808">Transferase</keyword>
<dbReference type="Pfam" id="PF13581">
    <property type="entry name" value="HATPase_c_2"/>
    <property type="match status" value="1"/>
</dbReference>
<evidence type="ECO:0000256" key="1">
    <source>
        <dbReference type="ARBA" id="ARBA00022527"/>
    </source>
</evidence>
<dbReference type="InterPro" id="IPR036890">
    <property type="entry name" value="HATPase_C_sf"/>
</dbReference>
<evidence type="ECO:0000259" key="3">
    <source>
        <dbReference type="Pfam" id="PF13581"/>
    </source>
</evidence>
<dbReference type="SUPFAM" id="SSF55874">
    <property type="entry name" value="ATPase domain of HSP90 chaperone/DNA topoisomerase II/histidine kinase"/>
    <property type="match status" value="1"/>
</dbReference>
<dbReference type="PANTHER" id="PTHR35526:SF3">
    <property type="entry name" value="ANTI-SIGMA-F FACTOR RSBW"/>
    <property type="match status" value="1"/>
</dbReference>
<organism evidence="4 5">
    <name type="scientific">Streptomyces hesseae</name>
    <dbReference type="NCBI Taxonomy" id="3075519"/>
    <lineage>
        <taxon>Bacteria</taxon>
        <taxon>Bacillati</taxon>
        <taxon>Actinomycetota</taxon>
        <taxon>Actinomycetes</taxon>
        <taxon>Kitasatosporales</taxon>
        <taxon>Streptomycetaceae</taxon>
        <taxon>Streptomyces</taxon>
    </lineage>
</organism>
<feature type="region of interest" description="Disordered" evidence="2">
    <location>
        <begin position="132"/>
        <end position="153"/>
    </location>
</feature>
<dbReference type="InterPro" id="IPR003594">
    <property type="entry name" value="HATPase_dom"/>
</dbReference>
<feature type="compositionally biased region" description="Low complexity" evidence="2">
    <location>
        <begin position="21"/>
        <end position="35"/>
    </location>
</feature>
<feature type="domain" description="Histidine kinase/HSP90-like ATPase" evidence="3">
    <location>
        <begin position="52"/>
        <end position="185"/>
    </location>
</feature>
<dbReference type="PANTHER" id="PTHR35526">
    <property type="entry name" value="ANTI-SIGMA-F FACTOR RSBW-RELATED"/>
    <property type="match status" value="1"/>
</dbReference>
<protein>
    <submittedName>
        <fullName evidence="4">ATP-binding protein</fullName>
    </submittedName>
</protein>
<dbReference type="Gene3D" id="3.30.565.10">
    <property type="entry name" value="Histidine kinase-like ATPase, C-terminal domain"/>
    <property type="match status" value="1"/>
</dbReference>
<dbReference type="InterPro" id="IPR050267">
    <property type="entry name" value="Anti-sigma-factor_SerPK"/>
</dbReference>
<dbReference type="Proteomes" id="UP001180531">
    <property type="component" value="Unassembled WGS sequence"/>
</dbReference>
<keyword evidence="5" id="KW-1185">Reference proteome</keyword>
<keyword evidence="1" id="KW-0418">Kinase</keyword>
<dbReference type="RefSeq" id="WP_311613618.1">
    <property type="nucleotide sequence ID" value="NZ_JAVRFI010000018.1"/>
</dbReference>
<keyword evidence="4" id="KW-0547">Nucleotide-binding</keyword>